<dbReference type="EMBL" id="KV454291">
    <property type="protein sequence ID" value="ODQ75106.1"/>
    <property type="molecule type" value="Genomic_DNA"/>
</dbReference>
<accession>A0A1E3QBR3</accession>
<dbReference type="Pfam" id="PF25277">
    <property type="entry name" value="DUF7871"/>
    <property type="match status" value="1"/>
</dbReference>
<dbReference type="OrthoDB" id="273010at2759"/>
<dbReference type="AlphaFoldDB" id="A0A1E3QBR3"/>
<evidence type="ECO:0000313" key="2">
    <source>
        <dbReference type="EMBL" id="ODQ75106.1"/>
    </source>
</evidence>
<evidence type="ECO:0000313" key="3">
    <source>
        <dbReference type="Proteomes" id="UP000094385"/>
    </source>
</evidence>
<feature type="domain" description="DUF7871" evidence="1">
    <location>
        <begin position="2"/>
        <end position="70"/>
    </location>
</feature>
<dbReference type="Proteomes" id="UP000094385">
    <property type="component" value="Unassembled WGS sequence"/>
</dbReference>
<name>A0A1E3QBR3_LIPST</name>
<gene>
    <name evidence="2" type="ORF">LIPSTDRAFT_49402</name>
</gene>
<reference evidence="2 3" key="1">
    <citation type="journal article" date="2016" name="Proc. Natl. Acad. Sci. U.S.A.">
        <title>Comparative genomics of biotechnologically important yeasts.</title>
        <authorList>
            <person name="Riley R."/>
            <person name="Haridas S."/>
            <person name="Wolfe K.H."/>
            <person name="Lopes M.R."/>
            <person name="Hittinger C.T."/>
            <person name="Goeker M."/>
            <person name="Salamov A.A."/>
            <person name="Wisecaver J.H."/>
            <person name="Long T.M."/>
            <person name="Calvey C.H."/>
            <person name="Aerts A.L."/>
            <person name="Barry K.W."/>
            <person name="Choi C."/>
            <person name="Clum A."/>
            <person name="Coughlan A.Y."/>
            <person name="Deshpande S."/>
            <person name="Douglass A.P."/>
            <person name="Hanson S.J."/>
            <person name="Klenk H.-P."/>
            <person name="LaButti K.M."/>
            <person name="Lapidus A."/>
            <person name="Lindquist E.A."/>
            <person name="Lipzen A.M."/>
            <person name="Meier-Kolthoff J.P."/>
            <person name="Ohm R.A."/>
            <person name="Otillar R.P."/>
            <person name="Pangilinan J.L."/>
            <person name="Peng Y."/>
            <person name="Rokas A."/>
            <person name="Rosa C.A."/>
            <person name="Scheuner C."/>
            <person name="Sibirny A.A."/>
            <person name="Slot J.C."/>
            <person name="Stielow J.B."/>
            <person name="Sun H."/>
            <person name="Kurtzman C.P."/>
            <person name="Blackwell M."/>
            <person name="Grigoriev I.V."/>
            <person name="Jeffries T.W."/>
        </authorList>
    </citation>
    <scope>NUCLEOTIDE SEQUENCE [LARGE SCALE GENOMIC DNA]</scope>
    <source>
        <strain evidence="2 3">NRRL Y-11557</strain>
    </source>
</reference>
<dbReference type="PANTHER" id="PTHR40620:SF1">
    <property type="entry name" value="RESISTANCE PROTEIN CRD2, PUTATIVE (AFU_ORTHOLOGUE AFUA_4G04318)-RELATED"/>
    <property type="match status" value="1"/>
</dbReference>
<organism evidence="2 3">
    <name type="scientific">Lipomyces starkeyi NRRL Y-11557</name>
    <dbReference type="NCBI Taxonomy" id="675824"/>
    <lineage>
        <taxon>Eukaryota</taxon>
        <taxon>Fungi</taxon>
        <taxon>Dikarya</taxon>
        <taxon>Ascomycota</taxon>
        <taxon>Saccharomycotina</taxon>
        <taxon>Lipomycetes</taxon>
        <taxon>Lipomycetales</taxon>
        <taxon>Lipomycetaceae</taxon>
        <taxon>Lipomyces</taxon>
    </lineage>
</organism>
<sequence>MVCCGKSNGVCVCAEEARCSCGARPAKECNCSKATTENQFEGPTCSCGKRRTHECTCSRSSTENGLREGEIDYTNLK</sequence>
<dbReference type="InterPro" id="IPR057193">
    <property type="entry name" value="DUF7871"/>
</dbReference>
<dbReference type="PANTHER" id="PTHR40620">
    <property type="entry name" value="RESISTANCE PROTEIN CRD2, PUTATIVE (AFU_ORTHOLOGUE AFUA_4G04318)-RELATED"/>
    <property type="match status" value="1"/>
</dbReference>
<proteinExistence type="predicted"/>
<keyword evidence="3" id="KW-1185">Reference proteome</keyword>
<evidence type="ECO:0000259" key="1">
    <source>
        <dbReference type="Pfam" id="PF25277"/>
    </source>
</evidence>
<protein>
    <recommendedName>
        <fullName evidence="1">DUF7871 domain-containing protein</fullName>
    </recommendedName>
</protein>